<organism evidence="1 2">
    <name type="scientific">Methylobacterium persicinum</name>
    <dbReference type="NCBI Taxonomy" id="374426"/>
    <lineage>
        <taxon>Bacteria</taxon>
        <taxon>Pseudomonadati</taxon>
        <taxon>Pseudomonadota</taxon>
        <taxon>Alphaproteobacteria</taxon>
        <taxon>Hyphomicrobiales</taxon>
        <taxon>Methylobacteriaceae</taxon>
        <taxon>Methylobacterium</taxon>
    </lineage>
</organism>
<protein>
    <submittedName>
        <fullName evidence="1">Uncharacterized protein</fullName>
    </submittedName>
</protein>
<gene>
    <name evidence="1" type="ORF">QO016_001161</name>
</gene>
<accession>A0ABU0HH78</accession>
<name>A0ABU0HH78_9HYPH</name>
<reference evidence="1 2" key="1">
    <citation type="submission" date="2023-07" db="EMBL/GenBank/DDBJ databases">
        <title>Genomic Encyclopedia of Type Strains, Phase IV (KMG-IV): sequencing the most valuable type-strain genomes for metagenomic binning, comparative biology and taxonomic classification.</title>
        <authorList>
            <person name="Goeker M."/>
        </authorList>
    </citation>
    <scope>NUCLEOTIDE SEQUENCE [LARGE SCALE GENOMIC DNA]</scope>
    <source>
        <strain evidence="1 2">DSM 19562</strain>
    </source>
</reference>
<comment type="caution">
    <text evidence="1">The sequence shown here is derived from an EMBL/GenBank/DDBJ whole genome shotgun (WGS) entry which is preliminary data.</text>
</comment>
<evidence type="ECO:0000313" key="1">
    <source>
        <dbReference type="EMBL" id="MDQ0441678.1"/>
    </source>
</evidence>
<sequence length="62" mass="6800">MTSIASARDAARPKTKHHATTVAGFKPAFRADTSVSGAARPYSWPVSDRYRPVSQPYFGRAF</sequence>
<proteinExistence type="predicted"/>
<keyword evidence="2" id="KW-1185">Reference proteome</keyword>
<dbReference type="Proteomes" id="UP001236369">
    <property type="component" value="Unassembled WGS sequence"/>
</dbReference>
<evidence type="ECO:0000313" key="2">
    <source>
        <dbReference type="Proteomes" id="UP001236369"/>
    </source>
</evidence>
<dbReference type="EMBL" id="JAUSVV010000002">
    <property type="protein sequence ID" value="MDQ0441678.1"/>
    <property type="molecule type" value="Genomic_DNA"/>
</dbReference>